<evidence type="ECO:0000256" key="4">
    <source>
        <dbReference type="RuleBase" id="RU003476"/>
    </source>
</evidence>
<dbReference type="PRINTS" id="PR00502">
    <property type="entry name" value="NUDIXFAMILY"/>
</dbReference>
<name>V6MA94_9BACL</name>
<evidence type="ECO:0000256" key="1">
    <source>
        <dbReference type="ARBA" id="ARBA00001946"/>
    </source>
</evidence>
<proteinExistence type="inferred from homology"/>
<gene>
    <name evidence="6" type="ORF">T458_14925</name>
</gene>
<dbReference type="OrthoDB" id="9787880at2"/>
<dbReference type="STRING" id="1408254.T458_14925"/>
<dbReference type="HOGENOM" id="CLU_037162_30_0_9"/>
<evidence type="ECO:0000256" key="3">
    <source>
        <dbReference type="ARBA" id="ARBA00022842"/>
    </source>
</evidence>
<dbReference type="InterPro" id="IPR020084">
    <property type="entry name" value="NUDIX_hydrolase_CS"/>
</dbReference>
<evidence type="ECO:0000256" key="2">
    <source>
        <dbReference type="ARBA" id="ARBA00022801"/>
    </source>
</evidence>
<dbReference type="Gene3D" id="3.90.79.10">
    <property type="entry name" value="Nucleoside Triphosphate Pyrophosphohydrolase"/>
    <property type="match status" value="1"/>
</dbReference>
<dbReference type="GO" id="GO:0016787">
    <property type="term" value="F:hydrolase activity"/>
    <property type="evidence" value="ECO:0007669"/>
    <property type="project" value="UniProtKB-KW"/>
</dbReference>
<dbReference type="PROSITE" id="PS51462">
    <property type="entry name" value="NUDIX"/>
    <property type="match status" value="1"/>
</dbReference>
<evidence type="ECO:0000313" key="6">
    <source>
        <dbReference type="EMBL" id="EST52278.1"/>
    </source>
</evidence>
<keyword evidence="3" id="KW-0460">Magnesium</keyword>
<feature type="domain" description="Nudix hydrolase" evidence="5">
    <location>
        <begin position="4"/>
        <end position="128"/>
    </location>
</feature>
<dbReference type="PANTHER" id="PTHR43046:SF12">
    <property type="entry name" value="GDP-MANNOSE MANNOSYL HYDROLASE"/>
    <property type="match status" value="1"/>
</dbReference>
<organism evidence="6 7">
    <name type="scientific">Brevibacillus panacihumi W25</name>
    <dbReference type="NCBI Taxonomy" id="1408254"/>
    <lineage>
        <taxon>Bacteria</taxon>
        <taxon>Bacillati</taxon>
        <taxon>Bacillota</taxon>
        <taxon>Bacilli</taxon>
        <taxon>Bacillales</taxon>
        <taxon>Paenibacillaceae</taxon>
        <taxon>Brevibacillus</taxon>
    </lineage>
</organism>
<dbReference type="Proteomes" id="UP000017973">
    <property type="component" value="Unassembled WGS sequence"/>
</dbReference>
<dbReference type="SUPFAM" id="SSF55811">
    <property type="entry name" value="Nudix"/>
    <property type="match status" value="1"/>
</dbReference>
<keyword evidence="2 4" id="KW-0378">Hydrolase</keyword>
<reference evidence="6 7" key="1">
    <citation type="journal article" date="2014" name="Genome Announc.">
        <title>Draft Genome Sequence of Brevibacillus panacihumi Strain W25, a Halotolerant Hydrocarbon-Degrading Bacterium.</title>
        <authorList>
            <person name="Wang X."/>
            <person name="Jin D."/>
            <person name="Zhou L."/>
            <person name="Wu L."/>
            <person name="An W."/>
            <person name="Chen Y."/>
            <person name="Zhao L."/>
        </authorList>
    </citation>
    <scope>NUCLEOTIDE SEQUENCE [LARGE SCALE GENOMIC DNA]</scope>
    <source>
        <strain evidence="6 7">W25</strain>
    </source>
</reference>
<dbReference type="EMBL" id="AYJU01000017">
    <property type="protein sequence ID" value="EST52278.1"/>
    <property type="molecule type" value="Genomic_DNA"/>
</dbReference>
<dbReference type="RefSeq" id="WP_023556867.1">
    <property type="nucleotide sequence ID" value="NZ_KI629785.1"/>
</dbReference>
<comment type="caution">
    <text evidence="6">The sequence shown here is derived from an EMBL/GenBank/DDBJ whole genome shotgun (WGS) entry which is preliminary data.</text>
</comment>
<dbReference type="InterPro" id="IPR015797">
    <property type="entry name" value="NUDIX_hydrolase-like_dom_sf"/>
</dbReference>
<dbReference type="AlphaFoldDB" id="V6MA94"/>
<protein>
    <submittedName>
        <fullName evidence="6">DNA mismatch repair protein MutT</fullName>
    </submittedName>
</protein>
<comment type="similarity">
    <text evidence="4">Belongs to the Nudix hydrolase family.</text>
</comment>
<keyword evidence="7" id="KW-1185">Reference proteome</keyword>
<evidence type="ECO:0000313" key="7">
    <source>
        <dbReference type="Proteomes" id="UP000017973"/>
    </source>
</evidence>
<comment type="cofactor">
    <cofactor evidence="1">
        <name>Mg(2+)</name>
        <dbReference type="ChEBI" id="CHEBI:18420"/>
    </cofactor>
</comment>
<dbReference type="InterPro" id="IPR020476">
    <property type="entry name" value="Nudix_hydrolase"/>
</dbReference>
<dbReference type="InterPro" id="IPR000086">
    <property type="entry name" value="NUDIX_hydrolase_dom"/>
</dbReference>
<dbReference type="Pfam" id="PF00293">
    <property type="entry name" value="NUDIX"/>
    <property type="match status" value="1"/>
</dbReference>
<dbReference type="PROSITE" id="PS00893">
    <property type="entry name" value="NUDIX_BOX"/>
    <property type="match status" value="1"/>
</dbReference>
<dbReference type="PANTHER" id="PTHR43046">
    <property type="entry name" value="GDP-MANNOSE MANNOSYL HYDROLASE"/>
    <property type="match status" value="1"/>
</dbReference>
<sequence>MIVTHVDVVYVLLYDQTTEKILTVQNERFWSLPGGKREHGEMLIDAAVREVKEETGLDVEIGPVIHIREKVIGEEHATFITFRGEILGGALGTTDAEIQRIEWKPLLEAEALMPYLGNIRELLDRNASYGIEDKEEN</sequence>
<dbReference type="eggNOG" id="COG1051">
    <property type="taxonomic scope" value="Bacteria"/>
</dbReference>
<evidence type="ECO:0000259" key="5">
    <source>
        <dbReference type="PROSITE" id="PS51462"/>
    </source>
</evidence>
<dbReference type="PATRIC" id="fig|1408254.3.peg.2915"/>
<accession>V6MA94</accession>